<evidence type="ECO:0000313" key="5">
    <source>
        <dbReference type="EMBL" id="UXY16792.1"/>
    </source>
</evidence>
<reference evidence="5" key="1">
    <citation type="submission" date="2022-10" db="EMBL/GenBank/DDBJ databases">
        <title>Chitiniphilus purpureus sp. nov., a novel chitin-degrading bacterium isolated from crawfish pond sediment.</title>
        <authorList>
            <person name="Li K."/>
        </authorList>
    </citation>
    <scope>NUCLEOTIDE SEQUENCE</scope>
    <source>
        <strain evidence="5">CD1</strain>
    </source>
</reference>
<organism evidence="5 6">
    <name type="scientific">Chitiniphilus purpureus</name>
    <dbReference type="NCBI Taxonomy" id="2981137"/>
    <lineage>
        <taxon>Bacteria</taxon>
        <taxon>Pseudomonadati</taxon>
        <taxon>Pseudomonadota</taxon>
        <taxon>Betaproteobacteria</taxon>
        <taxon>Neisseriales</taxon>
        <taxon>Chitinibacteraceae</taxon>
        <taxon>Chitiniphilus</taxon>
    </lineage>
</organism>
<feature type="signal peptide" evidence="4">
    <location>
        <begin position="1"/>
        <end position="23"/>
    </location>
</feature>
<dbReference type="Pfam" id="PF13416">
    <property type="entry name" value="SBP_bac_8"/>
    <property type="match status" value="1"/>
</dbReference>
<evidence type="ECO:0000256" key="1">
    <source>
        <dbReference type="ARBA" id="ARBA00008520"/>
    </source>
</evidence>
<dbReference type="EMBL" id="CP106753">
    <property type="protein sequence ID" value="UXY16792.1"/>
    <property type="molecule type" value="Genomic_DNA"/>
</dbReference>
<keyword evidence="3 4" id="KW-0732">Signal</keyword>
<sequence length="416" mass="45146">MRLKPILALTAAVFAASAANALAADKVKVEYWSNSLSPKFDSVMKDMTEKFNKSQSGIEAVWVDVPWDAFQARVVAAVASGSTPGLVNLPKPWMDQFAQQKMVQPITKQVAGFKSVYTSGALKDVTYNGEIYGLPWYQVTAVLFYNKELLAKAGVKNPPKSFAELLKTARQVKEKTGVAGFAPKLQDGFTGWFLYEGLPVVQNGKAVFNSPAHVKLIEEFKKAYADGVIPKDAFKMQFEDQIAAYNGQRVAMFGEGAHALKRTQTDAPKVYAQTGVTGFPESNGKTPFGGFLFLWSVPKGYKNVDAAVKLGQFVTNDDNQLVFAKASATFPSTNKALEDSYFKAGANSKDPVEQATSVAAGAIKTSRTLTVSGLPDEAAMNKKLNDELEAAITGRKPVKQALDEAVKFWNGKFSSK</sequence>
<gene>
    <name evidence="5" type="ORF">N8I74_07150</name>
</gene>
<dbReference type="PANTHER" id="PTHR30061">
    <property type="entry name" value="MALTOSE-BINDING PERIPLASMIC PROTEIN"/>
    <property type="match status" value="1"/>
</dbReference>
<proteinExistence type="inferred from homology"/>
<keyword evidence="6" id="KW-1185">Reference proteome</keyword>
<dbReference type="RefSeq" id="WP_263126193.1">
    <property type="nucleotide sequence ID" value="NZ_CP106753.1"/>
</dbReference>
<feature type="chain" id="PRO_5045661652" evidence="4">
    <location>
        <begin position="24"/>
        <end position="416"/>
    </location>
</feature>
<accession>A0ABY6DR42</accession>
<protein>
    <submittedName>
        <fullName evidence="5">Extracellular solute-binding protein</fullName>
    </submittedName>
</protein>
<dbReference type="Proteomes" id="UP001061302">
    <property type="component" value="Chromosome"/>
</dbReference>
<evidence type="ECO:0000256" key="3">
    <source>
        <dbReference type="ARBA" id="ARBA00022729"/>
    </source>
</evidence>
<comment type="similarity">
    <text evidence="1">Belongs to the bacterial solute-binding protein 1 family.</text>
</comment>
<keyword evidence="2" id="KW-0813">Transport</keyword>
<dbReference type="SUPFAM" id="SSF53850">
    <property type="entry name" value="Periplasmic binding protein-like II"/>
    <property type="match status" value="1"/>
</dbReference>
<evidence type="ECO:0000313" key="6">
    <source>
        <dbReference type="Proteomes" id="UP001061302"/>
    </source>
</evidence>
<dbReference type="InterPro" id="IPR006059">
    <property type="entry name" value="SBP"/>
</dbReference>
<name>A0ABY6DR42_9NEIS</name>
<evidence type="ECO:0000256" key="2">
    <source>
        <dbReference type="ARBA" id="ARBA00022448"/>
    </source>
</evidence>
<dbReference type="Gene3D" id="3.40.190.10">
    <property type="entry name" value="Periplasmic binding protein-like II"/>
    <property type="match status" value="1"/>
</dbReference>
<dbReference type="PANTHER" id="PTHR30061:SF50">
    <property type="entry name" value="MALTOSE_MALTODEXTRIN-BINDING PERIPLASMIC PROTEIN"/>
    <property type="match status" value="1"/>
</dbReference>
<evidence type="ECO:0000256" key="4">
    <source>
        <dbReference type="SAM" id="SignalP"/>
    </source>
</evidence>